<evidence type="ECO:0000256" key="3">
    <source>
        <dbReference type="ARBA" id="ARBA00042347"/>
    </source>
</evidence>
<dbReference type="InterPro" id="IPR011989">
    <property type="entry name" value="ARM-like"/>
</dbReference>
<evidence type="ECO:0000313" key="8">
    <source>
        <dbReference type="Proteomes" id="UP000887566"/>
    </source>
</evidence>
<feature type="compositionally biased region" description="Acidic residues" evidence="6">
    <location>
        <begin position="613"/>
        <end position="627"/>
    </location>
</feature>
<dbReference type="GO" id="GO:0004672">
    <property type="term" value="F:protein kinase activity"/>
    <property type="evidence" value="ECO:0007669"/>
    <property type="project" value="InterPro"/>
</dbReference>
<dbReference type="Proteomes" id="UP000887566">
    <property type="component" value="Unplaced"/>
</dbReference>
<dbReference type="PANTHER" id="PTHR12984:SF3">
    <property type="entry name" value="N-TERMINAL KINASE-LIKE PROTEIN"/>
    <property type="match status" value="1"/>
</dbReference>
<feature type="compositionally biased region" description="Low complexity" evidence="6">
    <location>
        <begin position="557"/>
        <end position="577"/>
    </location>
</feature>
<feature type="repeat" description="HEAT" evidence="5">
    <location>
        <begin position="476"/>
        <end position="514"/>
    </location>
</feature>
<evidence type="ECO:0000313" key="9">
    <source>
        <dbReference type="WBParaSite" id="PSAMB.scaffold3328size18745.g21137.t1"/>
    </source>
</evidence>
<feature type="compositionally biased region" description="Basic and acidic residues" evidence="6">
    <location>
        <begin position="785"/>
        <end position="807"/>
    </location>
</feature>
<dbReference type="InterPro" id="IPR011009">
    <property type="entry name" value="Kinase-like_dom_sf"/>
</dbReference>
<dbReference type="SUPFAM" id="SSF56112">
    <property type="entry name" value="Protein kinase-like (PK-like)"/>
    <property type="match status" value="1"/>
</dbReference>
<protein>
    <recommendedName>
        <fullName evidence="2">N-terminal kinase-like protein</fullName>
    </recommendedName>
    <alternativeName>
        <fullName evidence="3">SCY1-like protein 1</fullName>
    </alternativeName>
</protein>
<dbReference type="Gene3D" id="3.30.200.20">
    <property type="entry name" value="Phosphorylase Kinase, domain 1"/>
    <property type="match status" value="1"/>
</dbReference>
<dbReference type="AlphaFoldDB" id="A0A914W5V9"/>
<dbReference type="SUPFAM" id="SSF48371">
    <property type="entry name" value="ARM repeat"/>
    <property type="match status" value="1"/>
</dbReference>
<organism evidence="8 9">
    <name type="scientific">Plectus sambesii</name>
    <dbReference type="NCBI Taxonomy" id="2011161"/>
    <lineage>
        <taxon>Eukaryota</taxon>
        <taxon>Metazoa</taxon>
        <taxon>Ecdysozoa</taxon>
        <taxon>Nematoda</taxon>
        <taxon>Chromadorea</taxon>
        <taxon>Plectida</taxon>
        <taxon>Plectina</taxon>
        <taxon>Plectoidea</taxon>
        <taxon>Plectidae</taxon>
        <taxon>Plectus</taxon>
    </lineage>
</organism>
<accession>A0A914W5V9</accession>
<sequence>MASVLSSFFSRDPRANFGYELPTVSFYSENGISMGKSCKKGTNEPAVCFWASSTDYGGGGSTLKVQIQKLKTLRHPNMLTYLDSLETDNMVYLITEPCRPLTVYLEEAKLTGVQKDLVVSWGLYQILSGLKFLHQGVKLSHEALRRSVYVTAAGDWKLANFDQATEFRTAKTDMNALCILIWEIFNGFRNGAFEKPEPPGQMPKMLHGHYKKMVTAQAAKLSADEIISECRAPGEFMKNKFVDTLLFLEQFQLKEAREKQGFFSSLKDNLDMVPPDVAKYKILPKLIEAYEYGDAGSHILTPLFKLGGLLEEDEYQARIVPCLVKLFSSPDRITRVKLLEKIDEFAPHLSAQIVNEKIYTNLATGFLDTNPAVRESTVKAMVALADKLNSNNLNTDLMKYLARLQGSDDQPGIRTNTTICLGKISCFMDPQHRQRILISAFTRATKDPFPPARVAAVLALAATQQYYSLVEVANKILPSLSPLTCDPEKQVRDQAFKALKGFLEKLEKASENPDIIPELEAQVMAGGKSGLLSQEKVPQWASWALKSLSGKFYKSASPQPQVSSSVPPQQQSTGPTGDQRPTPSPAANNRTATTTAKPPPASFAKKQAVDGWGEMDDDDEDVENDDGWAEKSPEKDTPTSSNVERNDDDDEDADWSSGWEQPKAQSTKFNAAPATKTNAYGGNSGGGMKLTSSTRKQSNADDDLDELLGVTAAAKPKAQLSSSTAFGPSGPVRTTLDKKNKPAADGWEDDSAGWGESAPSTNKTAPASGWDDDGWGDSAAQTTSSDKDARKAELAARNEQRRKELAAKKQARGTGAMKLTTKKAFD</sequence>
<dbReference type="InterPro" id="IPR000719">
    <property type="entry name" value="Prot_kinase_dom"/>
</dbReference>
<feature type="compositionally biased region" description="Basic and acidic residues" evidence="6">
    <location>
        <begin position="628"/>
        <end position="637"/>
    </location>
</feature>
<evidence type="ECO:0000256" key="1">
    <source>
        <dbReference type="ARBA" id="ARBA00038349"/>
    </source>
</evidence>
<proteinExistence type="inferred from homology"/>
<feature type="compositionally biased region" description="Polar residues" evidence="6">
    <location>
        <begin position="663"/>
        <end position="681"/>
    </location>
</feature>
<feature type="domain" description="Protein kinase" evidence="7">
    <location>
        <begin position="1"/>
        <end position="388"/>
    </location>
</feature>
<evidence type="ECO:0000256" key="2">
    <source>
        <dbReference type="ARBA" id="ARBA00040972"/>
    </source>
</evidence>
<dbReference type="Gene3D" id="1.10.510.10">
    <property type="entry name" value="Transferase(Phosphotransferase) domain 1"/>
    <property type="match status" value="1"/>
</dbReference>
<keyword evidence="8" id="KW-1185">Reference proteome</keyword>
<dbReference type="InterPro" id="IPR021133">
    <property type="entry name" value="HEAT_type_2"/>
</dbReference>
<dbReference type="PANTHER" id="PTHR12984">
    <property type="entry name" value="SCY1-RELATED S/T PROTEIN KINASE-LIKE"/>
    <property type="match status" value="1"/>
</dbReference>
<dbReference type="InterPro" id="IPR016024">
    <property type="entry name" value="ARM-type_fold"/>
</dbReference>
<dbReference type="InterPro" id="IPR051177">
    <property type="entry name" value="CIK-Related_Protein"/>
</dbReference>
<dbReference type="PROSITE" id="PS50077">
    <property type="entry name" value="HEAT_REPEAT"/>
    <property type="match status" value="1"/>
</dbReference>
<comment type="similarity">
    <text evidence="1">Belongs to the protein kinase superfamily.</text>
</comment>
<evidence type="ECO:0000256" key="5">
    <source>
        <dbReference type="PROSITE-ProRule" id="PRU00103"/>
    </source>
</evidence>
<feature type="compositionally biased region" description="Low complexity" evidence="6">
    <location>
        <begin position="585"/>
        <end position="596"/>
    </location>
</feature>
<evidence type="ECO:0000256" key="4">
    <source>
        <dbReference type="ARBA" id="ARBA00056114"/>
    </source>
</evidence>
<dbReference type="Gene3D" id="1.25.10.10">
    <property type="entry name" value="Leucine-rich Repeat Variant"/>
    <property type="match status" value="1"/>
</dbReference>
<evidence type="ECO:0000259" key="7">
    <source>
        <dbReference type="PROSITE" id="PS50011"/>
    </source>
</evidence>
<dbReference type="PROSITE" id="PS50011">
    <property type="entry name" value="PROTEIN_KINASE_DOM"/>
    <property type="match status" value="1"/>
</dbReference>
<feature type="region of interest" description="Disordered" evidence="6">
    <location>
        <begin position="554"/>
        <end position="826"/>
    </location>
</feature>
<reference evidence="9" key="1">
    <citation type="submission" date="2022-11" db="UniProtKB">
        <authorList>
            <consortium name="WormBaseParasite"/>
        </authorList>
    </citation>
    <scope>IDENTIFICATION</scope>
</reference>
<evidence type="ECO:0000256" key="6">
    <source>
        <dbReference type="SAM" id="MobiDB-lite"/>
    </source>
</evidence>
<comment type="function">
    <text evidence="4">Regulates COPI-mediated retrograde protein traffic at the interface between the Golgi apparatus and the endoplasmic reticulum. Involved in the maintenance of the Golgi apparatus morphology.</text>
</comment>
<dbReference type="GO" id="GO:0005524">
    <property type="term" value="F:ATP binding"/>
    <property type="evidence" value="ECO:0007669"/>
    <property type="project" value="InterPro"/>
</dbReference>
<name>A0A914W5V9_9BILA</name>
<dbReference type="WBParaSite" id="PSAMB.scaffold3328size18745.g21137.t1">
    <property type="protein sequence ID" value="PSAMB.scaffold3328size18745.g21137.t1"/>
    <property type="gene ID" value="PSAMB.scaffold3328size18745.g21137"/>
</dbReference>